<gene>
    <name evidence="1" type="ORF">MES5069_770070</name>
</gene>
<name>A0ABN8KHI1_9HYPH</name>
<evidence type="ECO:0000313" key="1">
    <source>
        <dbReference type="EMBL" id="CAH2409226.1"/>
    </source>
</evidence>
<dbReference type="Proteomes" id="UP001153050">
    <property type="component" value="Unassembled WGS sequence"/>
</dbReference>
<protein>
    <recommendedName>
        <fullName evidence="3">Secreted protein</fullName>
    </recommendedName>
</protein>
<comment type="caution">
    <text evidence="1">The sequence shown here is derived from an EMBL/GenBank/DDBJ whole genome shotgun (WGS) entry which is preliminary data.</text>
</comment>
<evidence type="ECO:0000313" key="2">
    <source>
        <dbReference type="Proteomes" id="UP001153050"/>
    </source>
</evidence>
<dbReference type="EMBL" id="CAKXZT010000176">
    <property type="protein sequence ID" value="CAH2409226.1"/>
    <property type="molecule type" value="Genomic_DNA"/>
</dbReference>
<keyword evidence="2" id="KW-1185">Reference proteome</keyword>
<reference evidence="1 2" key="1">
    <citation type="submission" date="2022-03" db="EMBL/GenBank/DDBJ databases">
        <authorList>
            <person name="Brunel B."/>
        </authorList>
    </citation>
    <scope>NUCLEOTIDE SEQUENCE [LARGE SCALE GENOMIC DNA]</scope>
    <source>
        <strain evidence="1">STM5069sample</strain>
    </source>
</reference>
<proteinExistence type="predicted"/>
<evidence type="ECO:0008006" key="3">
    <source>
        <dbReference type="Google" id="ProtNLM"/>
    </source>
</evidence>
<sequence length="71" mass="7544">MLLSQAATASAAAKTSQGGASKIESLFIATSFHRANETVRIWLHARAELGHLESGEQNAGSSVGPHQWRKS</sequence>
<organism evidence="1 2">
    <name type="scientific">Mesorhizobium escarrei</name>
    <dbReference type="NCBI Taxonomy" id="666018"/>
    <lineage>
        <taxon>Bacteria</taxon>
        <taxon>Pseudomonadati</taxon>
        <taxon>Pseudomonadota</taxon>
        <taxon>Alphaproteobacteria</taxon>
        <taxon>Hyphomicrobiales</taxon>
        <taxon>Phyllobacteriaceae</taxon>
        <taxon>Mesorhizobium</taxon>
    </lineage>
</organism>
<accession>A0ABN8KHI1</accession>